<dbReference type="CDD" id="cd17537">
    <property type="entry name" value="REC_FixJ"/>
    <property type="match status" value="1"/>
</dbReference>
<dbReference type="Gene3D" id="1.10.10.10">
    <property type="entry name" value="Winged helix-like DNA-binding domain superfamily/Winged helix DNA-binding domain"/>
    <property type="match status" value="1"/>
</dbReference>
<feature type="modified residue" description="4-aspartylphosphate" evidence="4">
    <location>
        <position position="56"/>
    </location>
</feature>
<keyword evidence="1" id="KW-0805">Transcription regulation</keyword>
<evidence type="ECO:0000259" key="6">
    <source>
        <dbReference type="PROSITE" id="PS50110"/>
    </source>
</evidence>
<evidence type="ECO:0000256" key="3">
    <source>
        <dbReference type="ARBA" id="ARBA00023163"/>
    </source>
</evidence>
<dbReference type="PANTHER" id="PTHR44688">
    <property type="entry name" value="DNA-BINDING TRANSCRIPTIONAL ACTIVATOR DEVR_DOSR"/>
    <property type="match status" value="1"/>
</dbReference>
<dbReference type="RefSeq" id="WP_125229844.1">
    <property type="nucleotide sequence ID" value="NZ_RWJI01000001.1"/>
</dbReference>
<dbReference type="PANTHER" id="PTHR44688:SF16">
    <property type="entry name" value="DNA-BINDING TRANSCRIPTIONAL ACTIVATOR DEVR_DOSR"/>
    <property type="match status" value="1"/>
</dbReference>
<evidence type="ECO:0000256" key="1">
    <source>
        <dbReference type="ARBA" id="ARBA00023015"/>
    </source>
</evidence>
<dbReference type="GO" id="GO:0006355">
    <property type="term" value="P:regulation of DNA-templated transcription"/>
    <property type="evidence" value="ECO:0007669"/>
    <property type="project" value="InterPro"/>
</dbReference>
<dbReference type="SMART" id="SM00448">
    <property type="entry name" value="REC"/>
    <property type="match status" value="1"/>
</dbReference>
<evidence type="ECO:0000259" key="5">
    <source>
        <dbReference type="PROSITE" id="PS50043"/>
    </source>
</evidence>
<evidence type="ECO:0000256" key="4">
    <source>
        <dbReference type="PROSITE-ProRule" id="PRU00169"/>
    </source>
</evidence>
<dbReference type="SUPFAM" id="SSF46894">
    <property type="entry name" value="C-terminal effector domain of the bipartite response regulators"/>
    <property type="match status" value="1"/>
</dbReference>
<accession>A0A426RS64</accession>
<evidence type="ECO:0000256" key="2">
    <source>
        <dbReference type="ARBA" id="ARBA00023125"/>
    </source>
</evidence>
<dbReference type="Pfam" id="PF00196">
    <property type="entry name" value="GerE"/>
    <property type="match status" value="1"/>
</dbReference>
<dbReference type="EMBL" id="RWJI01000001">
    <property type="protein sequence ID" value="RRQ51829.1"/>
    <property type="molecule type" value="Genomic_DNA"/>
</dbReference>
<dbReference type="PROSITE" id="PS50043">
    <property type="entry name" value="HTH_LUXR_2"/>
    <property type="match status" value="1"/>
</dbReference>
<feature type="domain" description="HTH luxR-type" evidence="5">
    <location>
        <begin position="137"/>
        <end position="202"/>
    </location>
</feature>
<name>A0A426RS64_9SPHN</name>
<dbReference type="InterPro" id="IPR000792">
    <property type="entry name" value="Tscrpt_reg_LuxR_C"/>
</dbReference>
<sequence>MLDLNRKIYVVDNDLALRSSLAIMLRSVGYDVELFDDGEAFLRAAQGGLSGCIVLDVRLRGIGGLEIQRRLAEMGSVVPVIFITGHGDVEMAVKAMKAKAVDFLTKPVREQDLLDAISVAMQDLRQRELELQRRMHKLNHVNALSPREREIFVALCNGKLAKQIAHELAVSEATVKVHRRNLMQKLSVSSISQLILQFGIFSNENRLAA</sequence>
<gene>
    <name evidence="7" type="ORF">D7D48_02770</name>
</gene>
<dbReference type="PRINTS" id="PR00038">
    <property type="entry name" value="HTHLUXR"/>
</dbReference>
<dbReference type="SUPFAM" id="SSF52172">
    <property type="entry name" value="CheY-like"/>
    <property type="match status" value="1"/>
</dbReference>
<keyword evidence="2 7" id="KW-0238">DNA-binding</keyword>
<dbReference type="InterPro" id="IPR016032">
    <property type="entry name" value="Sig_transdc_resp-reg_C-effctor"/>
</dbReference>
<dbReference type="GO" id="GO:0000160">
    <property type="term" value="P:phosphorelay signal transduction system"/>
    <property type="evidence" value="ECO:0007669"/>
    <property type="project" value="InterPro"/>
</dbReference>
<evidence type="ECO:0000313" key="8">
    <source>
        <dbReference type="Proteomes" id="UP000268553"/>
    </source>
</evidence>
<dbReference type="InterPro" id="IPR011006">
    <property type="entry name" value="CheY-like_superfamily"/>
</dbReference>
<proteinExistence type="predicted"/>
<keyword evidence="4" id="KW-0597">Phosphoprotein</keyword>
<dbReference type="PROSITE" id="PS50110">
    <property type="entry name" value="RESPONSE_REGULATORY"/>
    <property type="match status" value="1"/>
</dbReference>
<dbReference type="Pfam" id="PF00072">
    <property type="entry name" value="Response_reg"/>
    <property type="match status" value="1"/>
</dbReference>
<dbReference type="InterPro" id="IPR001789">
    <property type="entry name" value="Sig_transdc_resp-reg_receiver"/>
</dbReference>
<dbReference type="InterPro" id="IPR036388">
    <property type="entry name" value="WH-like_DNA-bd_sf"/>
</dbReference>
<dbReference type="PROSITE" id="PS00622">
    <property type="entry name" value="HTH_LUXR_1"/>
    <property type="match status" value="1"/>
</dbReference>
<organism evidence="7 8">
    <name type="scientific">Sphingorhabdus wooponensis</name>
    <dbReference type="NCBI Taxonomy" id="940136"/>
    <lineage>
        <taxon>Bacteria</taxon>
        <taxon>Pseudomonadati</taxon>
        <taxon>Pseudomonadota</taxon>
        <taxon>Alphaproteobacteria</taxon>
        <taxon>Sphingomonadales</taxon>
        <taxon>Sphingomonadaceae</taxon>
        <taxon>Sphingorhabdus</taxon>
    </lineage>
</organism>
<dbReference type="Proteomes" id="UP000268553">
    <property type="component" value="Unassembled WGS sequence"/>
</dbReference>
<dbReference type="GO" id="GO:0003677">
    <property type="term" value="F:DNA binding"/>
    <property type="evidence" value="ECO:0007669"/>
    <property type="project" value="UniProtKB-KW"/>
</dbReference>
<dbReference type="SMART" id="SM00421">
    <property type="entry name" value="HTH_LUXR"/>
    <property type="match status" value="1"/>
</dbReference>
<keyword evidence="8" id="KW-1185">Reference proteome</keyword>
<dbReference type="Gene3D" id="3.40.50.2300">
    <property type="match status" value="1"/>
</dbReference>
<dbReference type="OrthoDB" id="9782655at2"/>
<dbReference type="AlphaFoldDB" id="A0A426RS64"/>
<evidence type="ECO:0000313" key="7">
    <source>
        <dbReference type="EMBL" id="RRQ51829.1"/>
    </source>
</evidence>
<keyword evidence="3" id="KW-0804">Transcription</keyword>
<dbReference type="CDD" id="cd06170">
    <property type="entry name" value="LuxR_C_like"/>
    <property type="match status" value="1"/>
</dbReference>
<protein>
    <submittedName>
        <fullName evidence="7">DNA-binding response regulator</fullName>
    </submittedName>
</protein>
<reference evidence="7 8" key="1">
    <citation type="submission" date="2018-12" db="EMBL/GenBank/DDBJ databases">
        <authorList>
            <person name="Kim S.-J."/>
            <person name="Jung G.-Y."/>
        </authorList>
    </citation>
    <scope>NUCLEOTIDE SEQUENCE [LARGE SCALE GENOMIC DNA]</scope>
    <source>
        <strain evidence="7 8">03SU3-P</strain>
    </source>
</reference>
<comment type="caution">
    <text evidence="7">The sequence shown here is derived from an EMBL/GenBank/DDBJ whole genome shotgun (WGS) entry which is preliminary data.</text>
</comment>
<feature type="domain" description="Response regulatory" evidence="6">
    <location>
        <begin position="7"/>
        <end position="121"/>
    </location>
</feature>